<name>A9A174_NITMS</name>
<sequence length="199" mass="22736">MPGLDSLLANSLKESITKDLGKGMVKKIEDRLFEKYGISFAQSIENFDKLDLVLREFFGKGTDGLEKKFFETIFQSKSKNSKDGWYQLRDENLSQMILQSFGDPEKKAILESATETPKIITDIIKDCNLSQTSGYRKINSLIDDGLLYKTGHIVRDNKKINKYVCSFSNLRINIENKKTSVELQLMDNEQSLFVQTIKA</sequence>
<dbReference type="OrthoDB" id="10985at2157"/>
<gene>
    <name evidence="1" type="ordered locus">Nmar_0464</name>
</gene>
<dbReference type="EnsemblBacteria" id="ABX12360">
    <property type="protein sequence ID" value="ABX12360"/>
    <property type="gene ID" value="Nmar_0464"/>
</dbReference>
<proteinExistence type="predicted"/>
<dbReference type="EMBL" id="CP000866">
    <property type="protein sequence ID" value="ABX12360.1"/>
    <property type="molecule type" value="Genomic_DNA"/>
</dbReference>
<dbReference type="GeneID" id="5773260"/>
<dbReference type="InParanoid" id="A9A174"/>
<organism evidence="1 2">
    <name type="scientific">Nitrosopumilus maritimus (strain SCM1)</name>
    <dbReference type="NCBI Taxonomy" id="436308"/>
    <lineage>
        <taxon>Archaea</taxon>
        <taxon>Nitrososphaerota</taxon>
        <taxon>Nitrososphaeria</taxon>
        <taxon>Nitrosopumilales</taxon>
        <taxon>Nitrosopumilaceae</taxon>
        <taxon>Nitrosopumilus</taxon>
    </lineage>
</organism>
<reference evidence="1 2" key="1">
    <citation type="journal article" date="2010" name="Proc. Natl. Acad. Sci. U.S.A.">
        <title>Nitrosopumilus maritimus genome reveals unique mechanisms for nitrification and autotrophy in globally distributed marine crenarchaea.</title>
        <authorList>
            <person name="Walker C.B."/>
            <person name="de la Torre J.R."/>
            <person name="Klotz M.G."/>
            <person name="Urakawa H."/>
            <person name="Pinel N."/>
            <person name="Arp D.J."/>
            <person name="Brochier-Armanet C."/>
            <person name="Chain P.S."/>
            <person name="Chan P.P."/>
            <person name="Gollabgir A."/>
            <person name="Hemp J."/>
            <person name="Hugler M."/>
            <person name="Karr E.A."/>
            <person name="Konneke M."/>
            <person name="Shin M."/>
            <person name="Lawton T.J."/>
            <person name="Lowe T."/>
            <person name="Martens-Habbena W."/>
            <person name="Sayavedra-Soto L.A."/>
            <person name="Lang D."/>
            <person name="Sievert S.M."/>
            <person name="Rosenzweig A.C."/>
            <person name="Manning G."/>
            <person name="Stahl D.A."/>
        </authorList>
    </citation>
    <scope>NUCLEOTIDE SEQUENCE [LARGE SCALE GENOMIC DNA]</scope>
    <source>
        <strain evidence="1 2">SCM1</strain>
    </source>
</reference>
<protein>
    <recommendedName>
        <fullName evidence="3">Transcriptional regulator</fullName>
    </recommendedName>
</protein>
<dbReference type="RefSeq" id="WP_012214847.1">
    <property type="nucleotide sequence ID" value="NC_010085.1"/>
</dbReference>
<evidence type="ECO:0000313" key="2">
    <source>
        <dbReference type="Proteomes" id="UP000000792"/>
    </source>
</evidence>
<evidence type="ECO:0008006" key="3">
    <source>
        <dbReference type="Google" id="ProtNLM"/>
    </source>
</evidence>
<accession>A9A174</accession>
<dbReference type="eggNOG" id="arCOG03067">
    <property type="taxonomic scope" value="Archaea"/>
</dbReference>
<dbReference type="PhylomeDB" id="A9A174"/>
<dbReference type="KEGG" id="nmr:Nmar_0464"/>
<dbReference type="HOGENOM" id="CLU_1363599_0_0_2"/>
<dbReference type="Proteomes" id="UP000000792">
    <property type="component" value="Chromosome"/>
</dbReference>
<evidence type="ECO:0000313" key="1">
    <source>
        <dbReference type="EMBL" id="ABX12360.1"/>
    </source>
</evidence>
<dbReference type="AlphaFoldDB" id="A9A174"/>
<keyword evidence="2" id="KW-1185">Reference proteome</keyword>
<dbReference type="STRING" id="436308.Nmar_0464"/>